<accession>A0AAE4CW12</accession>
<evidence type="ECO:0000256" key="1">
    <source>
        <dbReference type="SAM" id="MobiDB-lite"/>
    </source>
</evidence>
<keyword evidence="3" id="KW-1185">Reference proteome</keyword>
<reference evidence="2 3" key="1">
    <citation type="submission" date="2023-07" db="EMBL/GenBank/DDBJ databases">
        <title>Sequencing the genomes of 1000 actinobacteria strains.</title>
        <authorList>
            <person name="Klenk H.-P."/>
        </authorList>
    </citation>
    <scope>NUCLEOTIDE SEQUENCE [LARGE SCALE GENOMIC DNA]</scope>
    <source>
        <strain evidence="2 3">DSM 44711</strain>
    </source>
</reference>
<evidence type="ECO:0000313" key="2">
    <source>
        <dbReference type="EMBL" id="MDR7323339.1"/>
    </source>
</evidence>
<sequence>MGIRAYPYRTADEYVTAASWKSTDDGAPVGEFLTSWDYSTVLRLQREVEVDIATVFNECGLPSTARLALDVRYWPTTSLIRRTAAHRYLGKTDTAGRVREILDVEISGADLAASLTVETTLVLAEVPNGTEPFVARRPGSILWRDEAAIRLEGSAGLLPVAPVSFAAQGLPEQAAWYVSLDSSEWNSAAMGSLLVLLNDDNAAVRRATAAPDDPSSAVMLDALTVDVVCDLVGRALMDEEFPTAGVSDGNTSDMSTAALVQGLIRAFLSMPAETLEAATERLRDEWQRDPSRVRARAQSSLRFPGSQAA</sequence>
<dbReference type="Proteomes" id="UP001183629">
    <property type="component" value="Unassembled WGS sequence"/>
</dbReference>
<dbReference type="AlphaFoldDB" id="A0AAE4CW12"/>
<organism evidence="2 3">
    <name type="scientific">Catenuloplanes niger</name>
    <dbReference type="NCBI Taxonomy" id="587534"/>
    <lineage>
        <taxon>Bacteria</taxon>
        <taxon>Bacillati</taxon>
        <taxon>Actinomycetota</taxon>
        <taxon>Actinomycetes</taxon>
        <taxon>Micromonosporales</taxon>
        <taxon>Micromonosporaceae</taxon>
        <taxon>Catenuloplanes</taxon>
    </lineage>
</organism>
<feature type="region of interest" description="Disordered" evidence="1">
    <location>
        <begin position="285"/>
        <end position="309"/>
    </location>
</feature>
<dbReference type="RefSeq" id="WP_310415062.1">
    <property type="nucleotide sequence ID" value="NZ_JAVDYC010000001.1"/>
</dbReference>
<proteinExistence type="predicted"/>
<comment type="caution">
    <text evidence="2">The sequence shown here is derived from an EMBL/GenBank/DDBJ whole genome shotgun (WGS) entry which is preliminary data.</text>
</comment>
<evidence type="ECO:0000313" key="3">
    <source>
        <dbReference type="Proteomes" id="UP001183629"/>
    </source>
</evidence>
<dbReference type="EMBL" id="JAVDYC010000001">
    <property type="protein sequence ID" value="MDR7323339.1"/>
    <property type="molecule type" value="Genomic_DNA"/>
</dbReference>
<protein>
    <submittedName>
        <fullName evidence="2">Uncharacterized protein</fullName>
    </submittedName>
</protein>
<name>A0AAE4CW12_9ACTN</name>
<gene>
    <name evidence="2" type="ORF">J2S44_003589</name>
</gene>